<name>A0ABS8ZQ67_9PSEU</name>
<dbReference type="SMART" id="SM01043">
    <property type="entry name" value="BTAD"/>
    <property type="match status" value="1"/>
</dbReference>
<reference evidence="7 8" key="1">
    <citation type="submission" date="2021-12" db="EMBL/GenBank/DDBJ databases">
        <title>Genome sequence of Kibdelosporangium philippinense ATCC 49844.</title>
        <authorList>
            <person name="Fedorov E.A."/>
            <person name="Omeragic M."/>
            <person name="Shalygina K.F."/>
            <person name="Maclea K.S."/>
        </authorList>
    </citation>
    <scope>NUCLEOTIDE SEQUENCE [LARGE SCALE GENOMIC DNA]</scope>
    <source>
        <strain evidence="7 8">ATCC 49844</strain>
    </source>
</reference>
<keyword evidence="4" id="KW-0804">Transcription</keyword>
<dbReference type="CDD" id="cd15831">
    <property type="entry name" value="BTAD"/>
    <property type="match status" value="1"/>
</dbReference>
<dbReference type="InterPro" id="IPR011990">
    <property type="entry name" value="TPR-like_helical_dom_sf"/>
</dbReference>
<dbReference type="InterPro" id="IPR016032">
    <property type="entry name" value="Sig_transdc_resp-reg_C-effctor"/>
</dbReference>
<dbReference type="InterPro" id="IPR001867">
    <property type="entry name" value="OmpR/PhoB-type_DNA-bd"/>
</dbReference>
<evidence type="ECO:0000256" key="3">
    <source>
        <dbReference type="ARBA" id="ARBA00023125"/>
    </source>
</evidence>
<evidence type="ECO:0000259" key="6">
    <source>
        <dbReference type="PROSITE" id="PS51755"/>
    </source>
</evidence>
<feature type="domain" description="OmpR/PhoB-type" evidence="6">
    <location>
        <begin position="1"/>
        <end position="49"/>
    </location>
</feature>
<organism evidence="7 8">
    <name type="scientific">Kibdelosporangium philippinense</name>
    <dbReference type="NCBI Taxonomy" id="211113"/>
    <lineage>
        <taxon>Bacteria</taxon>
        <taxon>Bacillati</taxon>
        <taxon>Actinomycetota</taxon>
        <taxon>Actinomycetes</taxon>
        <taxon>Pseudonocardiales</taxon>
        <taxon>Pseudonocardiaceae</taxon>
        <taxon>Kibdelosporangium</taxon>
    </lineage>
</organism>
<evidence type="ECO:0000256" key="5">
    <source>
        <dbReference type="PROSITE-ProRule" id="PRU01091"/>
    </source>
</evidence>
<accession>A0ABS8ZQ67</accession>
<feature type="DNA-binding region" description="OmpR/PhoB-type" evidence="5">
    <location>
        <begin position="1"/>
        <end position="49"/>
    </location>
</feature>
<proteinExistence type="inferred from homology"/>
<gene>
    <name evidence="7" type="ORF">LWC34_39065</name>
</gene>
<dbReference type="SUPFAM" id="SSF48452">
    <property type="entry name" value="TPR-like"/>
    <property type="match status" value="1"/>
</dbReference>
<evidence type="ECO:0000256" key="1">
    <source>
        <dbReference type="ARBA" id="ARBA00005820"/>
    </source>
</evidence>
<keyword evidence="8" id="KW-1185">Reference proteome</keyword>
<evidence type="ECO:0000256" key="2">
    <source>
        <dbReference type="ARBA" id="ARBA00023015"/>
    </source>
</evidence>
<dbReference type="Gene3D" id="1.10.10.10">
    <property type="entry name" value="Winged helix-like DNA-binding domain superfamily/Winged helix DNA-binding domain"/>
    <property type="match status" value="1"/>
</dbReference>
<keyword evidence="3 5" id="KW-0238">DNA-binding</keyword>
<dbReference type="EMBL" id="JAJVCN010000003">
    <property type="protein sequence ID" value="MCE7008771.1"/>
    <property type="molecule type" value="Genomic_DNA"/>
</dbReference>
<dbReference type="InterPro" id="IPR051677">
    <property type="entry name" value="AfsR-DnrI-RedD_regulator"/>
</dbReference>
<dbReference type="PROSITE" id="PS51755">
    <property type="entry name" value="OMPR_PHOB"/>
    <property type="match status" value="1"/>
</dbReference>
<dbReference type="Proteomes" id="UP001521150">
    <property type="component" value="Unassembled WGS sequence"/>
</dbReference>
<protein>
    <submittedName>
        <fullName evidence="7">AfsR/SARP family transcriptional regulator</fullName>
    </submittedName>
</protein>
<comment type="caution">
    <text evidence="7">The sequence shown here is derived from an EMBL/GenBank/DDBJ whole genome shotgun (WGS) entry which is preliminary data.</text>
</comment>
<comment type="similarity">
    <text evidence="1">Belongs to the AfsR/DnrI/RedD regulatory family.</text>
</comment>
<evidence type="ECO:0000313" key="8">
    <source>
        <dbReference type="Proteomes" id="UP001521150"/>
    </source>
</evidence>
<dbReference type="InterPro" id="IPR005158">
    <property type="entry name" value="BTAD"/>
</dbReference>
<sequence length="227" mass="24639">MSISRLTDGVWGDDPPARAANALQVLISRLRKSLDVPIESHPAGYRLVIDPDEVDVTRFERLVASVRLADDPTKAQVLREALALWRGPALQDVADQDFFQPHAAKLAELRLTATEDRVDADLRLGHDPTSELTALVAEHPLRERLIGALMRALCATGGTSEALTVYETARQTIANELGADPSAELSALHTSILRMPPEYVITNLSAACARPNCSSSSAALLRESETR</sequence>
<keyword evidence="2" id="KW-0805">Transcription regulation</keyword>
<dbReference type="PANTHER" id="PTHR35807:SF1">
    <property type="entry name" value="TRANSCRIPTIONAL REGULATOR REDD"/>
    <property type="match status" value="1"/>
</dbReference>
<dbReference type="Pfam" id="PF03704">
    <property type="entry name" value="BTAD"/>
    <property type="match status" value="1"/>
</dbReference>
<dbReference type="Gene3D" id="1.25.40.10">
    <property type="entry name" value="Tetratricopeptide repeat domain"/>
    <property type="match status" value="1"/>
</dbReference>
<dbReference type="SUPFAM" id="SSF46894">
    <property type="entry name" value="C-terminal effector domain of the bipartite response regulators"/>
    <property type="match status" value="1"/>
</dbReference>
<dbReference type="PANTHER" id="PTHR35807">
    <property type="entry name" value="TRANSCRIPTIONAL REGULATOR REDD-RELATED"/>
    <property type="match status" value="1"/>
</dbReference>
<dbReference type="InterPro" id="IPR036388">
    <property type="entry name" value="WH-like_DNA-bd_sf"/>
</dbReference>
<evidence type="ECO:0000313" key="7">
    <source>
        <dbReference type="EMBL" id="MCE7008771.1"/>
    </source>
</evidence>
<evidence type="ECO:0000256" key="4">
    <source>
        <dbReference type="ARBA" id="ARBA00023163"/>
    </source>
</evidence>